<dbReference type="GO" id="GO:0022857">
    <property type="term" value="F:transmembrane transporter activity"/>
    <property type="evidence" value="ECO:0007669"/>
    <property type="project" value="InterPro"/>
</dbReference>
<evidence type="ECO:0000256" key="6">
    <source>
        <dbReference type="ARBA" id="ARBA00034125"/>
    </source>
</evidence>
<dbReference type="InterPro" id="IPR050539">
    <property type="entry name" value="ThrE_Dicarb/AminoAcid_Exp"/>
</dbReference>
<organism evidence="10 11">
    <name type="scientific">Kitasatospora acidiphila</name>
    <dbReference type="NCBI Taxonomy" id="2567942"/>
    <lineage>
        <taxon>Bacteria</taxon>
        <taxon>Bacillati</taxon>
        <taxon>Actinomycetota</taxon>
        <taxon>Actinomycetes</taxon>
        <taxon>Kitasatosporales</taxon>
        <taxon>Streptomycetaceae</taxon>
        <taxon>Kitasatospora</taxon>
    </lineage>
</organism>
<comment type="subcellular location">
    <subcellularLocation>
        <location evidence="1">Cell membrane</location>
        <topology evidence="1">Multi-pass membrane protein</topology>
    </subcellularLocation>
</comment>
<dbReference type="GO" id="GO:0015744">
    <property type="term" value="P:succinate transport"/>
    <property type="evidence" value="ECO:0007669"/>
    <property type="project" value="TreeGrafter"/>
</dbReference>
<dbReference type="Pfam" id="PF06738">
    <property type="entry name" value="ThrE"/>
    <property type="match status" value="1"/>
</dbReference>
<dbReference type="PANTHER" id="PTHR34390:SF2">
    <property type="entry name" value="SUCCINATE TRANSPORTER SUBUNIT YJJP-RELATED"/>
    <property type="match status" value="1"/>
</dbReference>
<dbReference type="Pfam" id="PF12821">
    <property type="entry name" value="ThrE_2"/>
    <property type="match status" value="1"/>
</dbReference>
<dbReference type="Proteomes" id="UP000319103">
    <property type="component" value="Unassembled WGS sequence"/>
</dbReference>
<name>A0A540W3W0_9ACTN</name>
<proteinExistence type="inferred from homology"/>
<keyword evidence="11" id="KW-1185">Reference proteome</keyword>
<evidence type="ECO:0000256" key="3">
    <source>
        <dbReference type="ARBA" id="ARBA00022692"/>
    </source>
</evidence>
<dbReference type="InterPro" id="IPR010619">
    <property type="entry name" value="ThrE-like_N"/>
</dbReference>
<feature type="transmembrane region" description="Helical" evidence="7">
    <location>
        <begin position="253"/>
        <end position="271"/>
    </location>
</feature>
<keyword evidence="5 7" id="KW-0472">Membrane</keyword>
<evidence type="ECO:0000256" key="4">
    <source>
        <dbReference type="ARBA" id="ARBA00022989"/>
    </source>
</evidence>
<evidence type="ECO:0000313" key="10">
    <source>
        <dbReference type="EMBL" id="TQF03034.1"/>
    </source>
</evidence>
<feature type="domain" description="Threonine/Serine exporter ThrE" evidence="9">
    <location>
        <begin position="300"/>
        <end position="422"/>
    </location>
</feature>
<feature type="domain" description="Threonine/serine exporter-like N-terminal" evidence="8">
    <location>
        <begin position="30"/>
        <end position="269"/>
    </location>
</feature>
<evidence type="ECO:0000259" key="9">
    <source>
        <dbReference type="Pfam" id="PF12821"/>
    </source>
</evidence>
<evidence type="ECO:0000259" key="8">
    <source>
        <dbReference type="Pfam" id="PF06738"/>
    </source>
</evidence>
<feature type="transmembrane region" description="Helical" evidence="7">
    <location>
        <begin position="291"/>
        <end position="312"/>
    </location>
</feature>
<protein>
    <submittedName>
        <fullName evidence="10">Threonine/serine exporter family protein</fullName>
    </submittedName>
</protein>
<keyword evidence="2" id="KW-1003">Cell membrane</keyword>
<sequence>MTTMYEPLTVRQFVRRTTPVHEEAGELLLLALRTGELLLASGAPAADVVATTTAMAAALGLHGCAADVTAGTLSLSYRSGPRAVPMTEVRVVRTTALDYSRIDAVHHFVEQVGWGSLDVHGARSRLAQIEAARPAHPAWQVTLAWAALGGFFTVMLGGGPTAFVAAAVVAAFIDRANQYLSHRRVPGFHQVVLGGAVATATATALFLTDATTQAPLVVAGGIAMLLPGLAFVSGVQDAMAGYLVTAAARAMEAAMTVAAIVAGVGAVLYTAVRSGLRAPQVQPGDFPLHGWTALALEAPAAMMVCVCLAFCLQATRWNLLTAGLAGALSWTVYLVLWQEYHLPPPLAAAVAATLVGLGTQALAHRTNTPALLLTVAGIAPLAPGYTIYQGMLYLSHGQLAPGLLTIGQAAAIGLAIAAGLTLGYTTADQLAPGFARQHA</sequence>
<dbReference type="GO" id="GO:0005886">
    <property type="term" value="C:plasma membrane"/>
    <property type="evidence" value="ECO:0007669"/>
    <property type="project" value="UniProtKB-SubCell"/>
</dbReference>
<keyword evidence="3 7" id="KW-0812">Transmembrane</keyword>
<dbReference type="PANTHER" id="PTHR34390">
    <property type="entry name" value="UPF0442 PROTEIN YJJB-RELATED"/>
    <property type="match status" value="1"/>
</dbReference>
<dbReference type="OrthoDB" id="9763957at2"/>
<evidence type="ECO:0000256" key="2">
    <source>
        <dbReference type="ARBA" id="ARBA00022475"/>
    </source>
</evidence>
<dbReference type="AlphaFoldDB" id="A0A540W3W0"/>
<feature type="transmembrane region" description="Helical" evidence="7">
    <location>
        <begin position="143"/>
        <end position="173"/>
    </location>
</feature>
<evidence type="ECO:0000256" key="1">
    <source>
        <dbReference type="ARBA" id="ARBA00004651"/>
    </source>
</evidence>
<feature type="transmembrane region" description="Helical" evidence="7">
    <location>
        <begin position="185"/>
        <end position="207"/>
    </location>
</feature>
<feature type="transmembrane region" description="Helical" evidence="7">
    <location>
        <begin position="319"/>
        <end position="336"/>
    </location>
</feature>
<reference evidence="10 11" key="1">
    <citation type="submission" date="2019-06" db="EMBL/GenBank/DDBJ databases">
        <title>Description of Kitasatospora acidophila sp. nov. isolated from pine grove soil, and reclassification of Streptomyces novaecaesareae to Kitasatospora novaeceasareae comb. nov.</title>
        <authorList>
            <person name="Kim M.J."/>
        </authorList>
    </citation>
    <scope>NUCLEOTIDE SEQUENCE [LARGE SCALE GENOMIC DNA]</scope>
    <source>
        <strain evidence="10 11">MMS16-CNU292</strain>
    </source>
</reference>
<evidence type="ECO:0000313" key="11">
    <source>
        <dbReference type="Proteomes" id="UP000319103"/>
    </source>
</evidence>
<dbReference type="EMBL" id="VIGB01000003">
    <property type="protein sequence ID" value="TQF03034.1"/>
    <property type="molecule type" value="Genomic_DNA"/>
</dbReference>
<dbReference type="InterPro" id="IPR024528">
    <property type="entry name" value="ThrE_2"/>
</dbReference>
<feature type="transmembrane region" description="Helical" evidence="7">
    <location>
        <begin position="370"/>
        <end position="388"/>
    </location>
</feature>
<evidence type="ECO:0000256" key="5">
    <source>
        <dbReference type="ARBA" id="ARBA00023136"/>
    </source>
</evidence>
<feature type="transmembrane region" description="Helical" evidence="7">
    <location>
        <begin position="342"/>
        <end position="363"/>
    </location>
</feature>
<keyword evidence="4 7" id="KW-1133">Transmembrane helix</keyword>
<gene>
    <name evidence="10" type="ORF">E6W39_13180</name>
</gene>
<accession>A0A540W3W0</accession>
<feature type="transmembrane region" description="Helical" evidence="7">
    <location>
        <begin position="400"/>
        <end position="424"/>
    </location>
</feature>
<feature type="transmembrane region" description="Helical" evidence="7">
    <location>
        <begin position="213"/>
        <end position="232"/>
    </location>
</feature>
<comment type="similarity">
    <text evidence="6">Belongs to the ThrE exporter (TC 2.A.79) family.</text>
</comment>
<evidence type="ECO:0000256" key="7">
    <source>
        <dbReference type="SAM" id="Phobius"/>
    </source>
</evidence>
<comment type="caution">
    <text evidence="10">The sequence shown here is derived from an EMBL/GenBank/DDBJ whole genome shotgun (WGS) entry which is preliminary data.</text>
</comment>